<evidence type="ECO:0000256" key="8">
    <source>
        <dbReference type="ARBA" id="ARBA00022695"/>
    </source>
</evidence>
<evidence type="ECO:0000256" key="5">
    <source>
        <dbReference type="ARBA" id="ARBA00022664"/>
    </source>
</evidence>
<keyword evidence="6 22" id="KW-0808">Transferase</keyword>
<dbReference type="EC" id="3.6.1.-" evidence="22"/>
<keyword evidence="11 22" id="KW-0067">ATP-binding</keyword>
<dbReference type="EC" id="2.7.7.48" evidence="22"/>
<evidence type="ECO:0000256" key="15">
    <source>
        <dbReference type="ARBA" id="ARBA00023200"/>
    </source>
</evidence>
<evidence type="ECO:0000256" key="16">
    <source>
        <dbReference type="ARBA" id="ARBA00023268"/>
    </source>
</evidence>
<evidence type="ECO:0000313" key="26">
    <source>
        <dbReference type="Proteomes" id="UP001258733"/>
    </source>
</evidence>
<evidence type="ECO:0000256" key="14">
    <source>
        <dbReference type="ARBA" id="ARBA00023042"/>
    </source>
</evidence>
<dbReference type="Gene3D" id="3.40.50.150">
    <property type="entry name" value="Vaccinia Virus protein VP39"/>
    <property type="match status" value="1"/>
</dbReference>
<evidence type="ECO:0000256" key="22">
    <source>
        <dbReference type="PIRNR" id="PIRNR000830"/>
    </source>
</evidence>
<evidence type="ECO:0000256" key="18">
    <source>
        <dbReference type="ARBA" id="ARBA00024499"/>
    </source>
</evidence>
<evidence type="ECO:0000256" key="21">
    <source>
        <dbReference type="ARBA" id="ARBA00048548"/>
    </source>
</evidence>
<comment type="similarity">
    <text evidence="2 22">Belongs to the paramyxovirus L protein family.</text>
</comment>
<dbReference type="GO" id="GO:0003968">
    <property type="term" value="F:RNA-directed RNA polymerase activity"/>
    <property type="evidence" value="ECO:0007669"/>
    <property type="project" value="UniProtKB-KW"/>
</dbReference>
<keyword evidence="4 22" id="KW-0489">Methyltransferase</keyword>
<dbReference type="GO" id="GO:0030430">
    <property type="term" value="C:host cell cytoplasm"/>
    <property type="evidence" value="ECO:0007669"/>
    <property type="project" value="UniProtKB-SubCell"/>
</dbReference>
<evidence type="ECO:0000313" key="25">
    <source>
        <dbReference type="EMBL" id="UOL48925.1"/>
    </source>
</evidence>
<feature type="domain" description="Mononegavirus-type SAM-dependent 2'-O-MTase" evidence="24">
    <location>
        <begin position="1753"/>
        <end position="1960"/>
    </location>
</feature>
<keyword evidence="3 22" id="KW-0696">RNA-directed RNA polymerase</keyword>
<dbReference type="GO" id="GO:0004482">
    <property type="term" value="F:mRNA 5'-cap (guanine-N7-)-methyltransferase activity"/>
    <property type="evidence" value="ECO:0007669"/>
    <property type="project" value="InterPro"/>
</dbReference>
<evidence type="ECO:0000256" key="7">
    <source>
        <dbReference type="ARBA" id="ARBA00022691"/>
    </source>
</evidence>
<comment type="catalytic activity">
    <reaction evidence="22">
        <text>RNA(n) + a ribonucleoside 5'-triphosphate = RNA(n+1) + diphosphate</text>
        <dbReference type="Rhea" id="RHEA:21248"/>
        <dbReference type="Rhea" id="RHEA-COMP:14527"/>
        <dbReference type="Rhea" id="RHEA-COMP:17342"/>
        <dbReference type="ChEBI" id="CHEBI:33019"/>
        <dbReference type="ChEBI" id="CHEBI:61557"/>
        <dbReference type="ChEBI" id="CHEBI:140395"/>
        <dbReference type="EC" id="2.7.7.48"/>
    </reaction>
</comment>
<protein>
    <recommendedName>
        <fullName evidence="22">RNA-directed RNA polymerase L</fullName>
        <shortName evidence="22">Protein L</shortName>
    </recommendedName>
    <alternativeName>
        <fullName evidence="22">Large structural protein</fullName>
    </alternativeName>
    <alternativeName>
        <fullName evidence="22">Replicase</fullName>
    </alternativeName>
    <alternativeName>
        <fullName evidence="22">Transcriptase</fullName>
    </alternativeName>
    <domain>
        <recommendedName>
            <fullName evidence="22">RNA-directed RNA polymerase</fullName>
            <ecNumber evidence="22">2.7.7.48</ecNumber>
        </recommendedName>
    </domain>
    <domain>
        <recommendedName>
            <fullName evidence="22">GTP phosphohydrolase</fullName>
            <ecNumber evidence="22">3.6.1.-</ecNumber>
        </recommendedName>
    </domain>
    <domain>
        <recommendedName>
            <fullName evidence="22">GDP polyribonucleotidyltransferase</fullName>
            <ecNumber evidence="22">2.7.7.88</ecNumber>
        </recommendedName>
        <alternativeName>
            <fullName evidence="22">PRNTase</fullName>
        </alternativeName>
    </domain>
    <domain>
        <recommendedName>
            <fullName evidence="22">mRNA (nucleoside-2'-O-)-methyltransferase</fullName>
            <shortName evidence="22">N1-2'-O-MTase</shortName>
            <ecNumber evidence="22">2.1.1.-</ecNumber>
        </recommendedName>
    </domain>
    <domain>
        <recommendedName>
            <fullName evidence="22">mRNA (guanine-N(7)-)-methyltransferase</fullName>
            <shortName evidence="22">G-N7-MTase</shortName>
        </recommendedName>
    </domain>
</protein>
<proteinExistence type="inferred from homology"/>
<feature type="domain" description="RdRp catalytic" evidence="23">
    <location>
        <begin position="654"/>
        <end position="838"/>
    </location>
</feature>
<evidence type="ECO:0000256" key="6">
    <source>
        <dbReference type="ARBA" id="ARBA00022679"/>
    </source>
</evidence>
<comment type="subcellular location">
    <subcellularLocation>
        <location evidence="22">Virion</location>
    </subcellularLocation>
    <subcellularLocation>
        <location evidence="22">Host cytoplasm</location>
    </subcellularLocation>
</comment>
<comment type="function">
    <text evidence="22">RNA-directed RNA polymerase that catalyzes the transcription of viral mRNAs, their capping and polyadenylation. The template is composed of the viral RNA tightly encapsidated by the nucleoprotein (N). The viral polymerase binds to the genomic RNA at the 3' leader promoter, and transcribes subsequently all viral mRNAs with a decreasing efficiency. The first gene is the most transcribed, and the last the least transcribed. The viral phosphoprotein acts as a processivity factor. Capping is concomitant with initiation of mRNA transcription. Indeed, a GDP polyribonucleotidyl transferase (PRNTase) adds the cap structure when the nascent RNA chain length has reached few nucleotides. Ribose 2'-O methylation of viral mRNA cap precedes and facilitates subsequent guanine-N-7 methylation, both activities being carried by the viral polymerase. Polyadenylation of mRNAs occur by a stuttering mechanism at a slipery stop site present at the end viral genes. After finishing transcription of a mRNA, the polymerase can resume transcription of the downstream gene.</text>
</comment>
<keyword evidence="8 22" id="KW-0548">Nucleotidyltransferase</keyword>
<keyword evidence="14 22" id="KW-0506">mRNA capping</keyword>
<keyword evidence="10" id="KW-0378">Hydrolase</keyword>
<dbReference type="Pfam" id="PF00946">
    <property type="entry name" value="Mononeg_RNA_pol"/>
    <property type="match status" value="1"/>
</dbReference>
<organism evidence="25 26">
    <name type="scientific">Wufeng Apodemus chevrieri jeilongvirus 1</name>
    <dbReference type="NCBI Taxonomy" id="2928987"/>
    <lineage>
        <taxon>Viruses</taxon>
        <taxon>Riboviria</taxon>
        <taxon>Orthornavirae</taxon>
        <taxon>Negarnaviricota</taxon>
        <taxon>Haploviricotina</taxon>
        <taxon>Monjiviricetes</taxon>
        <taxon>Mononegavirales</taxon>
        <taxon>Paramyxoviridae</taxon>
        <taxon>Orthoparamyxovirinae</taxon>
        <taxon>Jeilongvirus</taxon>
        <taxon>Jeilongvirus wufengense</taxon>
    </lineage>
</organism>
<dbReference type="Pfam" id="PF01728">
    <property type="entry name" value="FtsJ"/>
    <property type="match status" value="1"/>
</dbReference>
<evidence type="ECO:0000259" key="23">
    <source>
        <dbReference type="PROSITE" id="PS50526"/>
    </source>
</evidence>
<dbReference type="EC" id="2.7.7.88" evidence="22"/>
<dbReference type="PIRSF" id="PIRSF000830">
    <property type="entry name" value="RNA_pol_ParamyxoV"/>
    <property type="match status" value="1"/>
</dbReference>
<evidence type="ECO:0000259" key="24">
    <source>
        <dbReference type="PROSITE" id="PS51590"/>
    </source>
</evidence>
<keyword evidence="26" id="KW-1185">Reference proteome</keyword>
<keyword evidence="5 22" id="KW-0507">mRNA processing</keyword>
<keyword evidence="7 22" id="KW-0949">S-adenosyl-L-methionine</keyword>
<dbReference type="InterPro" id="IPR029063">
    <property type="entry name" value="SAM-dependent_MTases_sf"/>
</dbReference>
<dbReference type="EMBL" id="OM030332">
    <property type="protein sequence ID" value="UOL48925.1"/>
    <property type="molecule type" value="Viral_cRNA"/>
</dbReference>
<dbReference type="Pfam" id="PF14318">
    <property type="entry name" value="Mononeg_mRNAcap"/>
    <property type="match status" value="1"/>
</dbReference>
<comment type="catalytic activity">
    <reaction evidence="18 22">
        <text>a 5'-end (5'-triphosphoguanosine)-(2'-O-methyladenylyl)-adenylyl-cytidylyl-adenosine in mRNA + S-adenosyl-L-methionine = a 5'-end (N(7)-methyl 5'-triphosphoguanosine)-(2'-O-methyladenylyl)-adenylyl-cytidylyl-adenosine in mRNA + S-adenosyl-L-homocysteine</text>
        <dbReference type="Rhea" id="RHEA:65440"/>
        <dbReference type="Rhea" id="RHEA-COMP:16798"/>
        <dbReference type="Rhea" id="RHEA-COMP:16801"/>
        <dbReference type="ChEBI" id="CHEBI:57856"/>
        <dbReference type="ChEBI" id="CHEBI:59789"/>
        <dbReference type="ChEBI" id="CHEBI:156482"/>
        <dbReference type="ChEBI" id="CHEBI:156483"/>
    </reaction>
</comment>
<dbReference type="PROSITE" id="PS51590">
    <property type="entry name" value="SAM_MT_MNV_L"/>
    <property type="match status" value="1"/>
</dbReference>
<dbReference type="InterPro" id="IPR025786">
    <property type="entry name" value="Mononega_L_MeTrfase"/>
</dbReference>
<comment type="catalytic activity">
    <reaction evidence="19 22">
        <text>a 5'-end (5'-triphosphoguanosine)-adenylyl-adenylyl-cytidylyl-adenosine in mRNA + S-adenosyl-L-methionine = a 5'-end (5'-triphosphoguanosine)-(2'-O-methyladenylyl)-adenylyl-cytidylyl-adenosine in mRNA + S-adenosyl-L-homocysteine + H(+)</text>
        <dbReference type="Rhea" id="RHEA:65380"/>
        <dbReference type="Rhea" id="RHEA-COMP:16797"/>
        <dbReference type="Rhea" id="RHEA-COMP:16801"/>
        <dbReference type="ChEBI" id="CHEBI:15378"/>
        <dbReference type="ChEBI" id="CHEBI:57856"/>
        <dbReference type="ChEBI" id="CHEBI:59789"/>
        <dbReference type="ChEBI" id="CHEBI:156482"/>
        <dbReference type="ChEBI" id="CHEBI:156484"/>
    </reaction>
</comment>
<name>A0A8T9KN72_9MONO</name>
<sequence length="2188" mass="251949">MDTQSITDILYPECHLDSPIVTGKLYSLLEKGSFPHLESLEDKTLHNNLKLNTQIINRLQTTIDQKKLKKKVEEKYPQMRDLNPIPYPYGNKSLFRLSDKEFSTDIFNALEYSNKCYKKIANRIINLKDAVYTKMGVNSKLSQESSKFETSSIARLPMLMEGSRWYQTFLFWFKCKYIMRKLIKRSTKLRYNSYGTESIHDTHEHYIAINKHLCIIINKLTRAIYYLTFEMVLMLCDVSEGRLMIDVGMSADLRFTEFKNRGHRLWELFDSLFEDLGNDTYDMVAMIEPLVLGFLQLKDDSTLLRGAFLQFCLGEIQEILTSHGFDDPQDINTVINEITDIFLIDDIHMVAEFFSFFRTFGHPTLEAKEAADKVRSHMNKPKIVNFEVMMKGHALFCGIIINGFRDRHGGAWPPCEFPEHVAKVIKSASANNEALTHDVCIQNWKSFVGFKFKCFMPLTLDEDLTMYMKDKALAAIASEWDSVYPREEMQYQPPKQTTSRRLVEVFLNDVNFDPVNLINYVISGDYLNDNEFNLSYSLKEKEIKKVGRLFAKMTYKMRACQVVGESLIATGVGQYFKENGMVKNEHELLKTLHKLSVSSVSRNNKKGEKSEGYHQSVKNGRCKQGLVFNAGTLKDHNIGRNENSTIDDVQYETMSTFLTTDLQKFCLNWRQETTNIFAQRLDEIYGLPGFFSWLHKRLEKSVLYVADPHCPPYNTKRSRLDDLDNKQIFIKYPMGGIEGYCQKMWTIITIPILFLSAHECGAKIAAVVQGDNQAIAITKRVHPNIPYKQKKFLCSQLAQQYFNRLRLNMAGIGHNLKANETIVSSHFFIYSKRIYYDGQVLSQSLKPLSRSVFWSETIVDETRSACSNICTAVAKSIEQGFSRWVGYGLCILKTLQQLVISLRFTINDSMTSDITDPLMKNPNWIIAAALLPSQLGGFNYINISRLYVRNIGDPVTASLADLKRMIKVNLLDERVLQKVMHQEPGDCTYLDWASDPYSINIPSSQSVTIMLKNITARMILQNSPNPMLTGLFHEDFDQEDRDLARFLLDRAIIIPRAAHEIMDKSLTGARQEIAGMLDSTKGLIRNGLKAGGLRPRLIERLSLYDYEQFRVFNNLMAVKKRNELITPEACAVELARRLRDVMWNHLTFGRPIYGLEVPDTIEAMNGFIIDNCSDCYYCQAQNAEYCWFFIPNNCELDQVQSESNNIRVPYFGSTTEERSEIKLSSVRSASRALKAAIRIATVYTWAYGDSDESWEQAWYLASFRANLTLAELKAITPISTSNNIAHRLRDKSTQMKYSGSSLNRVSRYTMISNDNLNFMKDGAKIDTNLIYQQVMLLGLAVMEDVFRFRSNTGLENTVFHLHVEQHCCVIEMEDHPYIVTDEPLPLLRSVTLNRLIYDDKPLEDKEIENIYKQTYVSSVLDFPRYCLKELETILAQSLSLTIIEIITRENKDHLTEFKVLANDDDINSLITEFLLVDPSEFVLYLGLCVSINWSFDIYYRRPQGKYQMVEYLSTYLKITSRSYLNVLANALSHPKVFRRFWDVGLVEPIYGPNINTQNYTQIAIDLIIKSYEIYLDYWLDENSANYMLPESSQDIIDQRYEGVQSRHLAMLCSLYLDRESMPKIIGMTAIEKCAILHEALQSKKYQSPQFYIWNLENLKVDVYPVSLTYIRRGSVKHLRLRRMIQFNDPVADHARIDPLNQRSYVIQRNVVHGIDTSFKAFQAVLLFSDDFRKLNALDSYIPSRNRWEAHVRRRIGLNSTSCYKACEIGIYIMNKVNCEGTRLFLGEGSGSMLTVYYMMLGPAKCYYNTGVINTNLIGQRIFQVFPSEVMLVSHNNPNDESIEKSIKVLFNGKPECSWIGDIECFLYIMNTIESHSLSLVHNDMESSLEKSPEIILQEQVHSLCLAVNLLTESGIYVCKIAPRPGDYSQTLITTLYTYFNDVTCFLPAYSNPASPECYIICTEKKYHSLVYPHIVLQNLDTSSNTKNITISTNILDMKFNIKKELTNTYKLYGDYLESSLIHLDEVEKMLMTYGFQINGNKIIKQVCGHDVGAGAHNLRAYINSSANNLVNHCDPDRSNTNLLEPYPLSHDSKTRELMDVLCKKICIYILLHMKERDREIRRSLINGLRRKCLTVNIASPSIKGLIQDYLVKKILKLGVNVQWNYLLATPEVKMWWKIVGYSVLHNES</sequence>
<dbReference type="InterPro" id="IPR039736">
    <property type="entry name" value="L_poly_C"/>
</dbReference>
<comment type="catalytic activity">
    <reaction evidence="20">
        <text>a 5'-end (5'-triphosphoguanosine)-adenylyl-adenylyl-cytidylyl-adenosine in mRNA + 2 S-adenosyl-L-methionine = a 5'-end (N(7)-methyl 5'-triphosphoguanosine)-(2'-O-methyladenylyl)-adenylyl-cytidylyl-adenosine in mRNA + 2 S-adenosyl-L-homocysteine + H(+)</text>
        <dbReference type="Rhea" id="RHEA:65376"/>
        <dbReference type="Rhea" id="RHEA-COMP:16797"/>
        <dbReference type="Rhea" id="RHEA-COMP:16798"/>
        <dbReference type="ChEBI" id="CHEBI:15378"/>
        <dbReference type="ChEBI" id="CHEBI:57856"/>
        <dbReference type="ChEBI" id="CHEBI:59789"/>
        <dbReference type="ChEBI" id="CHEBI:156483"/>
        <dbReference type="ChEBI" id="CHEBI:156484"/>
        <dbReference type="EC" id="2.1.1.375"/>
    </reaction>
</comment>
<evidence type="ECO:0000256" key="13">
    <source>
        <dbReference type="ARBA" id="ARBA00022953"/>
    </source>
</evidence>
<dbReference type="EC" id="2.1.1.-" evidence="22"/>
<evidence type="ECO:0000256" key="17">
    <source>
        <dbReference type="ARBA" id="ARBA00024494"/>
    </source>
</evidence>
<evidence type="ECO:0000256" key="3">
    <source>
        <dbReference type="ARBA" id="ARBA00022484"/>
    </source>
</evidence>
<evidence type="ECO:0000256" key="10">
    <source>
        <dbReference type="ARBA" id="ARBA00022801"/>
    </source>
</evidence>
<evidence type="ECO:0000256" key="4">
    <source>
        <dbReference type="ARBA" id="ARBA00022603"/>
    </source>
</evidence>
<dbReference type="InterPro" id="IPR002877">
    <property type="entry name" value="RNA_MeTrfase_FtsJ_dom"/>
</dbReference>
<comment type="function">
    <text evidence="1 22">RNA-directed RNA polymerase that catalyzes the replication of viral genomic RNA. The template is composed of the viral RNA tightly encapsidated by the nucleoprotein (N). The replicase mode is dependent on intracellular N protein concentration. In this mode, the polymerase replicates the whole viral genome without recognizing transcriptional signals, and the replicated genome is not caped or polyadenylated.</text>
</comment>
<keyword evidence="16" id="KW-0511">Multifunctional enzyme</keyword>
<evidence type="ECO:0000256" key="11">
    <source>
        <dbReference type="ARBA" id="ARBA00022840"/>
    </source>
</evidence>
<comment type="catalytic activity">
    <reaction evidence="21 22">
        <text>GTP + H2O = GDP + phosphate + H(+)</text>
        <dbReference type="Rhea" id="RHEA:19669"/>
        <dbReference type="ChEBI" id="CHEBI:15377"/>
        <dbReference type="ChEBI" id="CHEBI:15378"/>
        <dbReference type="ChEBI" id="CHEBI:37565"/>
        <dbReference type="ChEBI" id="CHEBI:43474"/>
        <dbReference type="ChEBI" id="CHEBI:58189"/>
    </reaction>
</comment>
<dbReference type="NCBIfam" id="TIGR04198">
    <property type="entry name" value="paramyx_RNAcap"/>
    <property type="match status" value="1"/>
</dbReference>
<dbReference type="GO" id="GO:0044423">
    <property type="term" value="C:virion component"/>
    <property type="evidence" value="ECO:0007669"/>
    <property type="project" value="UniProtKB-KW"/>
</dbReference>
<evidence type="ECO:0000256" key="1">
    <source>
        <dbReference type="ARBA" id="ARBA00003132"/>
    </source>
</evidence>
<evidence type="ECO:0000256" key="20">
    <source>
        <dbReference type="ARBA" id="ARBA00047370"/>
    </source>
</evidence>
<dbReference type="InterPro" id="IPR026890">
    <property type="entry name" value="Mononeg_mRNAcap"/>
</dbReference>
<evidence type="ECO:0000256" key="19">
    <source>
        <dbReference type="ARBA" id="ARBA00047332"/>
    </source>
</evidence>
<accession>A0A8T9KN72</accession>
<comment type="catalytic activity">
    <reaction evidence="17">
        <text>a 5'-end triphospho-adenylyl-adenylyl-cytidylyl-adenosine in mRNA + GDP + H(+) = a 5'-end (5'-triphosphoguanosine)-adenylyl-adenylyl-cytidylyl-adenosine in mRNA + diphosphate</text>
        <dbReference type="Rhea" id="RHEA:65436"/>
        <dbReference type="Rhea" id="RHEA-COMP:16797"/>
        <dbReference type="Rhea" id="RHEA-COMP:16799"/>
        <dbReference type="ChEBI" id="CHEBI:15378"/>
        <dbReference type="ChEBI" id="CHEBI:33019"/>
        <dbReference type="ChEBI" id="CHEBI:58189"/>
        <dbReference type="ChEBI" id="CHEBI:156484"/>
        <dbReference type="ChEBI" id="CHEBI:156503"/>
        <dbReference type="EC" id="2.7.7.88"/>
    </reaction>
</comment>
<keyword evidence="15 22" id="KW-1035">Host cytoplasm</keyword>
<dbReference type="GO" id="GO:0016787">
    <property type="term" value="F:hydrolase activity"/>
    <property type="evidence" value="ECO:0007669"/>
    <property type="project" value="UniProtKB-KW"/>
</dbReference>
<evidence type="ECO:0000256" key="9">
    <source>
        <dbReference type="ARBA" id="ARBA00022741"/>
    </source>
</evidence>
<reference evidence="25 26" key="1">
    <citation type="submission" date="2021-12" db="EMBL/GenBank/DDBJ databases">
        <authorList>
            <person name="Tan Z.-Z."/>
            <person name="Pan Y.-F."/>
            <person name="Zhang Y.-Z."/>
        </authorList>
    </citation>
    <scope>NUCLEOTIDE SEQUENCE [LARGE SCALE GENOMIC DNA]</scope>
    <source>
        <strain evidence="25">WFS_GaoShan</strain>
    </source>
</reference>
<keyword evidence="13 22" id="KW-0693">Viral RNA replication</keyword>
<evidence type="ECO:0000256" key="12">
    <source>
        <dbReference type="ARBA" id="ARBA00022844"/>
    </source>
</evidence>
<keyword evidence="12 22" id="KW-0946">Virion</keyword>
<keyword evidence="9 22" id="KW-0547">Nucleotide-binding</keyword>
<dbReference type="PROSITE" id="PS50526">
    <property type="entry name" value="RDRP_SSRNA_NEG_NONSEG"/>
    <property type="match status" value="1"/>
</dbReference>
<evidence type="ECO:0000256" key="2">
    <source>
        <dbReference type="ARBA" id="ARBA00007934"/>
    </source>
</evidence>
<dbReference type="GO" id="GO:0005524">
    <property type="term" value="F:ATP binding"/>
    <property type="evidence" value="ECO:0007669"/>
    <property type="project" value="UniProtKB-KW"/>
</dbReference>
<dbReference type="InterPro" id="IPR014023">
    <property type="entry name" value="Mononeg_RNA_pol_cat"/>
</dbReference>
<dbReference type="Proteomes" id="UP001258733">
    <property type="component" value="Segment"/>
</dbReference>
<dbReference type="InterPro" id="IPR016269">
    <property type="entry name" value="RNA-dir_pol_paramyxovirus"/>
</dbReference>